<keyword evidence="3" id="KW-1185">Reference proteome</keyword>
<dbReference type="EMBL" id="JAFJZO010000031">
    <property type="protein sequence ID" value="KAG5497743.1"/>
    <property type="molecule type" value="Genomic_DNA"/>
</dbReference>
<feature type="region of interest" description="Disordered" evidence="1">
    <location>
        <begin position="293"/>
        <end position="314"/>
    </location>
</feature>
<comment type="caution">
    <text evidence="2">The sequence shown here is derived from an EMBL/GenBank/DDBJ whole genome shotgun (WGS) entry which is preliminary data.</text>
</comment>
<dbReference type="KEGG" id="phet:94290082"/>
<feature type="region of interest" description="Disordered" evidence="1">
    <location>
        <begin position="329"/>
        <end position="392"/>
    </location>
</feature>
<reference evidence="2 3" key="1">
    <citation type="submission" date="2021-02" db="EMBL/GenBank/DDBJ databases">
        <title>Porcisia hertigi Genome sequencing and assembly.</title>
        <authorList>
            <person name="Almutairi H."/>
            <person name="Gatherer D."/>
        </authorList>
    </citation>
    <scope>NUCLEOTIDE SEQUENCE [LARGE SCALE GENOMIC DNA]</scope>
    <source>
        <strain evidence="2 3">C119</strain>
    </source>
</reference>
<proteinExistence type="predicted"/>
<name>A0A836IM37_9TRYP</name>
<dbReference type="AlphaFoldDB" id="A0A836IM37"/>
<protein>
    <submittedName>
        <fullName evidence="2">Uncharacterized protein</fullName>
    </submittedName>
</protein>
<dbReference type="GeneID" id="94290082"/>
<dbReference type="Proteomes" id="UP000674318">
    <property type="component" value="Unassembled WGS sequence"/>
</dbReference>
<evidence type="ECO:0000313" key="2">
    <source>
        <dbReference type="EMBL" id="KAG5497743.1"/>
    </source>
</evidence>
<accession>A0A836IM37</accession>
<organism evidence="2 3">
    <name type="scientific">Porcisia hertigi</name>
    <dbReference type="NCBI Taxonomy" id="2761500"/>
    <lineage>
        <taxon>Eukaryota</taxon>
        <taxon>Discoba</taxon>
        <taxon>Euglenozoa</taxon>
        <taxon>Kinetoplastea</taxon>
        <taxon>Metakinetoplastina</taxon>
        <taxon>Trypanosomatida</taxon>
        <taxon>Trypanosomatidae</taxon>
        <taxon>Leishmaniinae</taxon>
        <taxon>Porcisia</taxon>
    </lineage>
</organism>
<dbReference type="OrthoDB" id="266507at2759"/>
<feature type="compositionally biased region" description="Low complexity" evidence="1">
    <location>
        <begin position="360"/>
        <end position="372"/>
    </location>
</feature>
<gene>
    <name evidence="2" type="ORF">JKF63_04009</name>
</gene>
<feature type="compositionally biased region" description="Polar residues" evidence="1">
    <location>
        <begin position="346"/>
        <end position="357"/>
    </location>
</feature>
<dbReference type="RefSeq" id="XP_067755211.1">
    <property type="nucleotide sequence ID" value="XM_067900005.1"/>
</dbReference>
<evidence type="ECO:0000313" key="3">
    <source>
        <dbReference type="Proteomes" id="UP000674318"/>
    </source>
</evidence>
<evidence type="ECO:0000256" key="1">
    <source>
        <dbReference type="SAM" id="MobiDB-lite"/>
    </source>
</evidence>
<sequence length="437" mass="47312">MSDCDGSPEAILQCSSSSSFNSELAVTDGEGRTDVRAFAVVRVSSQSSQVGEGSATHSRNLQQVDTSPLLLRDEADPIDVMSPLPALSSLMQSSSWQGSDSRARDSTTAILDSGCYSFSAMRDSASPPTTSTYFGDAAAAGSRVTHPEMSRMLEVNSLEDIRTPRSGAANSAVAEKISRSISRSPSVDPSYTWEAEAAGISIPDEFVAVNAGKARAAHELLTSFSAATMAQYRLVKLKVVQRIYRIYYNKWILRIFQRTAVVPPLRFSRDVQAQAPSSLSFHAETDFADIESFHASRSRSRAEDSRRTPVAATVERQHPQLFFSSAAALSPSPWRGEGNSDRETSSNRSPSPVSGAQTFAPASWSTSSPPSTYRVRTTFSPPSIPPTDGIAVRTRPAKLLDFGRRSDAPHRKKQPSVSCPVVKLPAVVLFPLRIFQV</sequence>